<proteinExistence type="predicted"/>
<sequence length="67" mass="6914">MLALVAAAVFALALLLDLIEANVGDAFDSTTLMFVGLFFLALHLGGIGGPSPANGGWRGRGGSNRRR</sequence>
<organism evidence="3 4">
    <name type="scientific">Cellulomonas xiejunii</name>
    <dbReference type="NCBI Taxonomy" id="2968083"/>
    <lineage>
        <taxon>Bacteria</taxon>
        <taxon>Bacillati</taxon>
        <taxon>Actinomycetota</taxon>
        <taxon>Actinomycetes</taxon>
        <taxon>Micrococcales</taxon>
        <taxon>Cellulomonadaceae</taxon>
        <taxon>Cellulomonas</taxon>
    </lineage>
</organism>
<reference evidence="3 4" key="1">
    <citation type="submission" date="2022-07" db="EMBL/GenBank/DDBJ databases">
        <title>Novel species in genus cellulomonas.</title>
        <authorList>
            <person name="Ye L."/>
        </authorList>
    </citation>
    <scope>NUCLEOTIDE SEQUENCE [LARGE SCALE GENOMIC DNA]</scope>
    <source>
        <strain evidence="4">zg-B89</strain>
    </source>
</reference>
<keyword evidence="4" id="KW-1185">Reference proteome</keyword>
<feature type="region of interest" description="Disordered" evidence="1">
    <location>
        <begin position="48"/>
        <end position="67"/>
    </location>
</feature>
<dbReference type="EMBL" id="CP101987">
    <property type="protein sequence ID" value="UUI71806.1"/>
    <property type="molecule type" value="Genomic_DNA"/>
</dbReference>
<feature type="compositionally biased region" description="Gly residues" evidence="1">
    <location>
        <begin position="56"/>
        <end position="67"/>
    </location>
</feature>
<evidence type="ECO:0000256" key="2">
    <source>
        <dbReference type="SAM" id="Phobius"/>
    </source>
</evidence>
<evidence type="ECO:0000313" key="3">
    <source>
        <dbReference type="EMBL" id="UUI71806.1"/>
    </source>
</evidence>
<evidence type="ECO:0000256" key="1">
    <source>
        <dbReference type="SAM" id="MobiDB-lite"/>
    </source>
</evidence>
<protein>
    <submittedName>
        <fullName evidence="3">Uncharacterized protein</fullName>
    </submittedName>
</protein>
<evidence type="ECO:0000313" key="4">
    <source>
        <dbReference type="Proteomes" id="UP001316384"/>
    </source>
</evidence>
<accession>A0ABY5KMV1</accession>
<gene>
    <name evidence="3" type="ORF">NP048_18795</name>
</gene>
<dbReference type="RefSeq" id="WP_227576841.1">
    <property type="nucleotide sequence ID" value="NZ_CP101987.1"/>
</dbReference>
<keyword evidence="2" id="KW-0812">Transmembrane</keyword>
<name>A0ABY5KMV1_9CELL</name>
<keyword evidence="2" id="KW-0472">Membrane</keyword>
<keyword evidence="2" id="KW-1133">Transmembrane helix</keyword>
<feature type="transmembrane region" description="Helical" evidence="2">
    <location>
        <begin position="31"/>
        <end position="57"/>
    </location>
</feature>
<dbReference type="Proteomes" id="UP001316384">
    <property type="component" value="Chromosome"/>
</dbReference>